<dbReference type="SUPFAM" id="SSF46689">
    <property type="entry name" value="Homeodomain-like"/>
    <property type="match status" value="1"/>
</dbReference>
<evidence type="ECO:0000256" key="1">
    <source>
        <dbReference type="ARBA" id="ARBA00023015"/>
    </source>
</evidence>
<dbReference type="PRINTS" id="PR00455">
    <property type="entry name" value="HTHTETR"/>
</dbReference>
<dbReference type="PANTHER" id="PTHR47506:SF6">
    <property type="entry name" value="HTH-TYPE TRANSCRIPTIONAL REPRESSOR NEMR"/>
    <property type="match status" value="1"/>
</dbReference>
<dbReference type="KEGG" id="pory:EJA05_17250"/>
<dbReference type="OrthoDB" id="9809772at2"/>
<dbReference type="PROSITE" id="PS50977">
    <property type="entry name" value="HTH_TETR_2"/>
    <property type="match status" value="1"/>
</dbReference>
<dbReference type="GO" id="GO:0003677">
    <property type="term" value="F:DNA binding"/>
    <property type="evidence" value="ECO:0007669"/>
    <property type="project" value="UniProtKB-UniRule"/>
</dbReference>
<name>A0A3Q8U235_9PSED</name>
<keyword evidence="3" id="KW-0804">Transcription</keyword>
<dbReference type="Gene3D" id="1.10.357.10">
    <property type="entry name" value="Tetracycline Repressor, domain 2"/>
    <property type="match status" value="1"/>
</dbReference>
<reference evidence="6 7" key="1">
    <citation type="submission" date="2018-12" db="EMBL/GenBank/DDBJ databases">
        <authorList>
            <person name="Li S."/>
            <person name="Yang R."/>
            <person name="Chen G."/>
            <person name="Zou L."/>
            <person name="Zhang C."/>
            <person name="Chen Y."/>
            <person name="Liu Z."/>
            <person name="Li Y."/>
            <person name="Yan Y."/>
            <person name="Huang M."/>
            <person name="Chen T."/>
        </authorList>
    </citation>
    <scope>NUCLEOTIDE SEQUENCE [LARGE SCALE GENOMIC DNA]</scope>
    <source>
        <strain evidence="6 7">1257</strain>
    </source>
</reference>
<dbReference type="InterPro" id="IPR001647">
    <property type="entry name" value="HTH_TetR"/>
</dbReference>
<evidence type="ECO:0000256" key="2">
    <source>
        <dbReference type="ARBA" id="ARBA00023125"/>
    </source>
</evidence>
<evidence type="ECO:0000313" key="6">
    <source>
        <dbReference type="EMBL" id="AZL69360.1"/>
    </source>
</evidence>
<dbReference type="SUPFAM" id="SSF48498">
    <property type="entry name" value="Tetracyclin repressor-like, C-terminal domain"/>
    <property type="match status" value="1"/>
</dbReference>
<evidence type="ECO:0000256" key="3">
    <source>
        <dbReference type="ARBA" id="ARBA00023163"/>
    </source>
</evidence>
<dbReference type="Pfam" id="PF00440">
    <property type="entry name" value="TetR_N"/>
    <property type="match status" value="1"/>
</dbReference>
<evidence type="ECO:0000256" key="4">
    <source>
        <dbReference type="PROSITE-ProRule" id="PRU00335"/>
    </source>
</evidence>
<evidence type="ECO:0000259" key="5">
    <source>
        <dbReference type="PROSITE" id="PS50977"/>
    </source>
</evidence>
<gene>
    <name evidence="6" type="ORF">EJA05_17250</name>
</gene>
<dbReference type="InterPro" id="IPR036271">
    <property type="entry name" value="Tet_transcr_reg_TetR-rel_C_sf"/>
</dbReference>
<organism evidence="6 7">
    <name type="scientific">Pseudomonas entomophila</name>
    <dbReference type="NCBI Taxonomy" id="312306"/>
    <lineage>
        <taxon>Bacteria</taxon>
        <taxon>Pseudomonadati</taxon>
        <taxon>Pseudomonadota</taxon>
        <taxon>Gammaproteobacteria</taxon>
        <taxon>Pseudomonadales</taxon>
        <taxon>Pseudomonadaceae</taxon>
        <taxon>Pseudomonas</taxon>
    </lineage>
</organism>
<sequence>MSTRTDLLASAESLLRTKGYAAFSYADLAHIIGISKASIHHHFPTKEKLGVAIVENYIFRFCKRLEQIDQESESAVQRLIAFSALFRESRDASLLPLCGALAAEIAVLPDSLRKLTKGFFELHLRWVEDTVKLGQEEGEIKTSQGLKPLSRTILNFLEGEAFVSWAIQEDSSSENSFECFLSGFTKHS</sequence>
<protein>
    <submittedName>
        <fullName evidence="6">TetR/AcrR family transcriptional regulator</fullName>
    </submittedName>
</protein>
<feature type="DNA-binding region" description="H-T-H motif" evidence="4">
    <location>
        <begin position="24"/>
        <end position="43"/>
    </location>
</feature>
<dbReference type="PANTHER" id="PTHR47506">
    <property type="entry name" value="TRANSCRIPTIONAL REGULATORY PROTEIN"/>
    <property type="match status" value="1"/>
</dbReference>
<dbReference type="AlphaFoldDB" id="A0A3Q8U235"/>
<accession>A0A3Q8U235</accession>
<feature type="domain" description="HTH tetR-type" evidence="5">
    <location>
        <begin position="1"/>
        <end position="61"/>
    </location>
</feature>
<dbReference type="InterPro" id="IPR009057">
    <property type="entry name" value="Homeodomain-like_sf"/>
</dbReference>
<evidence type="ECO:0000313" key="7">
    <source>
        <dbReference type="Proteomes" id="UP000268230"/>
    </source>
</evidence>
<keyword evidence="2 4" id="KW-0238">DNA-binding</keyword>
<dbReference type="Proteomes" id="UP000268230">
    <property type="component" value="Chromosome"/>
</dbReference>
<proteinExistence type="predicted"/>
<keyword evidence="1" id="KW-0805">Transcription regulation</keyword>
<dbReference type="EMBL" id="CP034338">
    <property type="protein sequence ID" value="AZL69360.1"/>
    <property type="molecule type" value="Genomic_DNA"/>
</dbReference>